<keyword evidence="2" id="KW-1185">Reference proteome</keyword>
<dbReference type="PANTHER" id="PTHR36974">
    <property type="entry name" value="MEMBRANE PROTEIN-RELATED"/>
    <property type="match status" value="1"/>
</dbReference>
<gene>
    <name evidence="1" type="ORF">J2T23_003881</name>
</gene>
<organism evidence="1 2">
    <name type="scientific">Pseudarthrobacter niigatensis</name>
    <dbReference type="NCBI Taxonomy" id="369935"/>
    <lineage>
        <taxon>Bacteria</taxon>
        <taxon>Bacillati</taxon>
        <taxon>Actinomycetota</taxon>
        <taxon>Actinomycetes</taxon>
        <taxon>Micrococcales</taxon>
        <taxon>Micrococcaceae</taxon>
        <taxon>Pseudarthrobacter</taxon>
    </lineage>
</organism>
<evidence type="ECO:0000313" key="1">
    <source>
        <dbReference type="EMBL" id="MDQ0147953.1"/>
    </source>
</evidence>
<sequence length="176" mass="18629">MSFPRSGTAAKGLSGPFRSIHGPALRHLSAAAMGALLLASAGKHFRDPGFYRDVVPGYLCRQDAVPGEPRSSTAQHPWAVLSRDEWIALSGLLELAAAVGILLPPTRKPTATALTAMFTAFLAGHVDALLGAYGPQGTPRRRKIHAVRLPLQAPLIMWAWSLRNAAVPAVNPGSRG</sequence>
<dbReference type="PANTHER" id="PTHR36974:SF1">
    <property type="entry name" value="DOXX FAMILY MEMBRANE PROTEIN"/>
    <property type="match status" value="1"/>
</dbReference>
<proteinExistence type="predicted"/>
<comment type="caution">
    <text evidence="1">The sequence shown here is derived from an EMBL/GenBank/DDBJ whole genome shotgun (WGS) entry which is preliminary data.</text>
</comment>
<accession>A0AAJ1SY48</accession>
<protein>
    <submittedName>
        <fullName evidence="1">Membrane protein</fullName>
    </submittedName>
</protein>
<name>A0AAJ1SY48_9MICC</name>
<reference evidence="1 2" key="1">
    <citation type="submission" date="2023-07" db="EMBL/GenBank/DDBJ databases">
        <title>Sorghum-associated microbial communities from plants grown in Nebraska, USA.</title>
        <authorList>
            <person name="Schachtman D."/>
        </authorList>
    </citation>
    <scope>NUCLEOTIDE SEQUENCE [LARGE SCALE GENOMIC DNA]</scope>
    <source>
        <strain evidence="1 2">DS1001</strain>
    </source>
</reference>
<dbReference type="AlphaFoldDB" id="A0AAJ1SY48"/>
<dbReference type="Proteomes" id="UP001239267">
    <property type="component" value="Unassembled WGS sequence"/>
</dbReference>
<dbReference type="EMBL" id="JAUSTB010000021">
    <property type="protein sequence ID" value="MDQ0147953.1"/>
    <property type="molecule type" value="Genomic_DNA"/>
</dbReference>
<evidence type="ECO:0000313" key="2">
    <source>
        <dbReference type="Proteomes" id="UP001239267"/>
    </source>
</evidence>